<proteinExistence type="predicted"/>
<reference evidence="2" key="2">
    <citation type="submission" date="2020-05" db="UniProtKB">
        <authorList>
            <consortium name="EnsemblMetazoa"/>
        </authorList>
    </citation>
    <scope>IDENTIFICATION</scope>
    <source>
        <strain evidence="2">IAEA</strain>
    </source>
</reference>
<keyword evidence="1" id="KW-1133">Transmembrane helix</keyword>
<dbReference type="EMBL" id="JXJN01001686">
    <property type="status" value="NOT_ANNOTATED_CDS"/>
    <property type="molecule type" value="Genomic_DNA"/>
</dbReference>
<accession>A0A1B0AQ58</accession>
<organism evidence="2 3">
    <name type="scientific">Glossina palpalis gambiensis</name>
    <dbReference type="NCBI Taxonomy" id="67801"/>
    <lineage>
        <taxon>Eukaryota</taxon>
        <taxon>Metazoa</taxon>
        <taxon>Ecdysozoa</taxon>
        <taxon>Arthropoda</taxon>
        <taxon>Hexapoda</taxon>
        <taxon>Insecta</taxon>
        <taxon>Pterygota</taxon>
        <taxon>Neoptera</taxon>
        <taxon>Endopterygota</taxon>
        <taxon>Diptera</taxon>
        <taxon>Brachycera</taxon>
        <taxon>Muscomorpha</taxon>
        <taxon>Hippoboscoidea</taxon>
        <taxon>Glossinidae</taxon>
        <taxon>Glossina</taxon>
    </lineage>
</organism>
<evidence type="ECO:0000313" key="2">
    <source>
        <dbReference type="EnsemblMetazoa" id="GPPI004585-PA"/>
    </source>
</evidence>
<reference evidence="3" key="1">
    <citation type="submission" date="2015-01" db="EMBL/GenBank/DDBJ databases">
        <authorList>
            <person name="Aksoy S."/>
            <person name="Warren W."/>
            <person name="Wilson R.K."/>
        </authorList>
    </citation>
    <scope>NUCLEOTIDE SEQUENCE [LARGE SCALE GENOMIC DNA]</scope>
    <source>
        <strain evidence="3">IAEA</strain>
    </source>
</reference>
<keyword evidence="3" id="KW-1185">Reference proteome</keyword>
<name>A0A1B0AQ58_9MUSC</name>
<sequence>MSGNQLVCNQGGKLLLALSYSLARILGIVLLLMVKRLLTGDMKAPNTIFITLYTVERRLSEIDIFCLKFSIAVKDLQFYLFILSIVANKEIYISVRAIDKKSQALISYHQPEHIRCINLKSGPVQRVV</sequence>
<evidence type="ECO:0000313" key="3">
    <source>
        <dbReference type="Proteomes" id="UP000092460"/>
    </source>
</evidence>
<feature type="transmembrane region" description="Helical" evidence="1">
    <location>
        <begin position="14"/>
        <end position="34"/>
    </location>
</feature>
<dbReference type="VEuPathDB" id="VectorBase:GPPI004585"/>
<dbReference type="EMBL" id="JXJN01001687">
    <property type="status" value="NOT_ANNOTATED_CDS"/>
    <property type="molecule type" value="Genomic_DNA"/>
</dbReference>
<dbReference type="AlphaFoldDB" id="A0A1B0AQ58"/>
<keyword evidence="1" id="KW-0472">Membrane</keyword>
<dbReference type="Proteomes" id="UP000092460">
    <property type="component" value="Unassembled WGS sequence"/>
</dbReference>
<dbReference type="EnsemblMetazoa" id="GPPI004585-RA">
    <property type="protein sequence ID" value="GPPI004585-PA"/>
    <property type="gene ID" value="GPPI004585"/>
</dbReference>
<evidence type="ECO:0000256" key="1">
    <source>
        <dbReference type="SAM" id="Phobius"/>
    </source>
</evidence>
<protein>
    <submittedName>
        <fullName evidence="2">Uncharacterized protein</fullName>
    </submittedName>
</protein>
<keyword evidence="1" id="KW-0812">Transmembrane</keyword>